<feature type="transmembrane region" description="Helical" evidence="5">
    <location>
        <begin position="57"/>
        <end position="81"/>
    </location>
</feature>
<feature type="domain" description="Penicillin-binding protein transpeptidase" evidence="6">
    <location>
        <begin position="266"/>
        <end position="554"/>
    </location>
</feature>
<proteinExistence type="predicted"/>
<dbReference type="Gene3D" id="3.40.710.10">
    <property type="entry name" value="DD-peptidase/beta-lactamase superfamily"/>
    <property type="match status" value="1"/>
</dbReference>
<keyword evidence="5" id="KW-0812">Transmembrane</keyword>
<dbReference type="Gene3D" id="3.90.1310.10">
    <property type="entry name" value="Penicillin-binding protein 2a (Domain 2)"/>
    <property type="match status" value="1"/>
</dbReference>
<sequence>MNEPSAPDPNATIAYHLREPVRAARLGDGRGSHWSAARSGQPDLARRAMLEKSRGRLVLAAAGFGLLFGAVGLKATIATVIDPREPRRPVQPLASRFVPTPDPVTTRAPITDRNGEILAVSLPVTALYANPKQIDNPAEVAQRLSRVLPQLDASRLAARLTGERQFSYLARALTPREKQAVNDLGIAGLHFEEGERRYYPQGRAAVHVLGNVDVDGAGLSGMERYHDERLRARPHDPLRTSIDIRVQLALRDAVAKAIDDYTGIGGAGVVLDIHTGEVMAMVSLPDYDAGDIGSATPEQRFNRVTVGTYEPGSTFKLITAAAALEFGTSNVHSSSFNAASPIRYGRFTISDYKGKNRWLTFPEVLAYSSNLGAAHMAQGYGPQRQREFMQRLGMLSRQQIEITETALPLVPPANGWRDINMMTISFGHGISVTPLHVATGIAAIANGGILRQPTLLAQPPGTVREGTRVVSERTSETMRRLMRLVVTDGSGKGADVPGYFVGGKTGTAQKTGPRGGYLANKRIAAFVGAFPMNAPRYAVYVMVDEPNPNARSHGYATAGWVAAPAAGAVIARIAPVLGMVPENPQEPSILQAVSIPLQPGRPGPRPSAATAPAARPGTAAAPPSRPATTPAVAPRPATPQPVPSTPTLAPPVPLRVTETEMMRGQAVSRIRFSMAAQAATLPATPSWPESHEAR</sequence>
<name>A0ABS4AGD4_9PROT</name>
<dbReference type="InterPro" id="IPR005311">
    <property type="entry name" value="PBP_dimer"/>
</dbReference>
<dbReference type="PANTHER" id="PTHR30627">
    <property type="entry name" value="PEPTIDOGLYCAN D,D-TRANSPEPTIDASE"/>
    <property type="match status" value="1"/>
</dbReference>
<keyword evidence="9" id="KW-1185">Reference proteome</keyword>
<keyword evidence="3 5" id="KW-0472">Membrane</keyword>
<dbReference type="SUPFAM" id="SSF56519">
    <property type="entry name" value="Penicillin binding protein dimerisation domain"/>
    <property type="match status" value="1"/>
</dbReference>
<dbReference type="SUPFAM" id="SSF56601">
    <property type="entry name" value="beta-lactamase/transpeptidase-like"/>
    <property type="match status" value="1"/>
</dbReference>
<comment type="subcellular location">
    <subcellularLocation>
        <location evidence="1">Membrane</location>
    </subcellularLocation>
</comment>
<gene>
    <name evidence="8" type="ORF">J8J14_12435</name>
</gene>
<evidence type="ECO:0000313" key="8">
    <source>
        <dbReference type="EMBL" id="MBP0445585.1"/>
    </source>
</evidence>
<keyword evidence="2" id="KW-0121">Carboxypeptidase</keyword>
<evidence type="ECO:0000259" key="7">
    <source>
        <dbReference type="Pfam" id="PF03717"/>
    </source>
</evidence>
<dbReference type="Pfam" id="PF03717">
    <property type="entry name" value="PBP_dimer"/>
    <property type="match status" value="1"/>
</dbReference>
<evidence type="ECO:0000256" key="4">
    <source>
        <dbReference type="SAM" id="MobiDB-lite"/>
    </source>
</evidence>
<keyword evidence="2" id="KW-0645">Protease</keyword>
<feature type="compositionally biased region" description="Low complexity" evidence="4">
    <location>
        <begin position="606"/>
        <end position="635"/>
    </location>
</feature>
<keyword evidence="5" id="KW-1133">Transmembrane helix</keyword>
<protein>
    <submittedName>
        <fullName evidence="8">Penicillin-binding protein 2</fullName>
    </submittedName>
</protein>
<dbReference type="PANTHER" id="PTHR30627:SF1">
    <property type="entry name" value="PEPTIDOGLYCAN D,D-TRANSPEPTIDASE FTSI"/>
    <property type="match status" value="1"/>
</dbReference>
<evidence type="ECO:0000313" key="9">
    <source>
        <dbReference type="Proteomes" id="UP000681594"/>
    </source>
</evidence>
<evidence type="ECO:0000256" key="2">
    <source>
        <dbReference type="ARBA" id="ARBA00022645"/>
    </source>
</evidence>
<evidence type="ECO:0000256" key="5">
    <source>
        <dbReference type="SAM" id="Phobius"/>
    </source>
</evidence>
<dbReference type="EMBL" id="JAGIZB010000010">
    <property type="protein sequence ID" value="MBP0445585.1"/>
    <property type="molecule type" value="Genomic_DNA"/>
</dbReference>
<dbReference type="InterPro" id="IPR012338">
    <property type="entry name" value="Beta-lactam/transpept-like"/>
</dbReference>
<dbReference type="InterPro" id="IPR050515">
    <property type="entry name" value="Beta-lactam/transpept"/>
</dbReference>
<accession>A0ABS4AGD4</accession>
<organism evidence="8 9">
    <name type="scientific">Pararoseomonas baculiformis</name>
    <dbReference type="NCBI Taxonomy" id="2820812"/>
    <lineage>
        <taxon>Bacteria</taxon>
        <taxon>Pseudomonadati</taxon>
        <taxon>Pseudomonadota</taxon>
        <taxon>Alphaproteobacteria</taxon>
        <taxon>Acetobacterales</taxon>
        <taxon>Acetobacteraceae</taxon>
        <taxon>Pararoseomonas</taxon>
    </lineage>
</organism>
<evidence type="ECO:0000256" key="1">
    <source>
        <dbReference type="ARBA" id="ARBA00004370"/>
    </source>
</evidence>
<comment type="caution">
    <text evidence="8">The sequence shown here is derived from an EMBL/GenBank/DDBJ whole genome shotgun (WGS) entry which is preliminary data.</text>
</comment>
<dbReference type="Pfam" id="PF00905">
    <property type="entry name" value="Transpeptidase"/>
    <property type="match status" value="1"/>
</dbReference>
<evidence type="ECO:0000256" key="3">
    <source>
        <dbReference type="ARBA" id="ARBA00023136"/>
    </source>
</evidence>
<evidence type="ECO:0000259" key="6">
    <source>
        <dbReference type="Pfam" id="PF00905"/>
    </source>
</evidence>
<dbReference type="InterPro" id="IPR001460">
    <property type="entry name" value="PCN-bd_Tpept"/>
</dbReference>
<dbReference type="InterPro" id="IPR036138">
    <property type="entry name" value="PBP_dimer_sf"/>
</dbReference>
<keyword evidence="2" id="KW-0378">Hydrolase</keyword>
<dbReference type="Gene3D" id="3.30.450.330">
    <property type="match status" value="1"/>
</dbReference>
<feature type="compositionally biased region" description="Pro residues" evidence="4">
    <location>
        <begin position="636"/>
        <end position="652"/>
    </location>
</feature>
<dbReference type="RefSeq" id="WP_209379820.1">
    <property type="nucleotide sequence ID" value="NZ_JAGIZB010000010.1"/>
</dbReference>
<reference evidence="8 9" key="1">
    <citation type="submission" date="2021-03" db="EMBL/GenBank/DDBJ databases">
        <authorList>
            <person name="So Y."/>
        </authorList>
    </citation>
    <scope>NUCLEOTIDE SEQUENCE [LARGE SCALE GENOMIC DNA]</scope>
    <source>
        <strain evidence="8 9">SSH11</strain>
    </source>
</reference>
<dbReference type="Proteomes" id="UP000681594">
    <property type="component" value="Unassembled WGS sequence"/>
</dbReference>
<feature type="domain" description="Penicillin-binding protein dimerisation" evidence="7">
    <location>
        <begin position="106"/>
        <end position="215"/>
    </location>
</feature>
<feature type="region of interest" description="Disordered" evidence="4">
    <location>
        <begin position="595"/>
        <end position="652"/>
    </location>
</feature>